<proteinExistence type="inferred from homology"/>
<evidence type="ECO:0000256" key="6">
    <source>
        <dbReference type="ARBA" id="ARBA00022989"/>
    </source>
</evidence>
<name>A0A1S3I8K9_LINAN</name>
<dbReference type="Proteomes" id="UP000085678">
    <property type="component" value="Unplaced"/>
</dbReference>
<evidence type="ECO:0000256" key="4">
    <source>
        <dbReference type="ARBA" id="ARBA00022692"/>
    </source>
</evidence>
<organism evidence="11 12">
    <name type="scientific">Lingula anatina</name>
    <name type="common">Brachiopod</name>
    <name type="synonym">Lingula unguis</name>
    <dbReference type="NCBI Taxonomy" id="7574"/>
    <lineage>
        <taxon>Eukaryota</taxon>
        <taxon>Metazoa</taxon>
        <taxon>Spiralia</taxon>
        <taxon>Lophotrochozoa</taxon>
        <taxon>Brachiopoda</taxon>
        <taxon>Linguliformea</taxon>
        <taxon>Lingulata</taxon>
        <taxon>Lingulida</taxon>
        <taxon>Linguloidea</taxon>
        <taxon>Lingulidae</taxon>
        <taxon>Lingula</taxon>
    </lineage>
</organism>
<evidence type="ECO:0000256" key="5">
    <source>
        <dbReference type="ARBA" id="ARBA00022968"/>
    </source>
</evidence>
<evidence type="ECO:0000313" key="11">
    <source>
        <dbReference type="Proteomes" id="UP000085678"/>
    </source>
</evidence>
<dbReference type="Gene3D" id="3.40.50.300">
    <property type="entry name" value="P-loop containing nucleotide triphosphate hydrolases"/>
    <property type="match status" value="1"/>
</dbReference>
<keyword evidence="9" id="KW-0325">Glycoprotein</keyword>
<comment type="similarity">
    <text evidence="2">Belongs to the galactose-3-O-sulfotransferase family.</text>
</comment>
<evidence type="ECO:0000256" key="8">
    <source>
        <dbReference type="ARBA" id="ARBA00023136"/>
    </source>
</evidence>
<dbReference type="InterPro" id="IPR027417">
    <property type="entry name" value="P-loop_NTPase"/>
</dbReference>
<evidence type="ECO:0000256" key="3">
    <source>
        <dbReference type="ARBA" id="ARBA00022679"/>
    </source>
</evidence>
<protein>
    <submittedName>
        <fullName evidence="12">Uncharacterized protein LOC106161989</fullName>
    </submittedName>
</protein>
<keyword evidence="7" id="KW-0333">Golgi apparatus</keyword>
<dbReference type="PANTHER" id="PTHR14647">
    <property type="entry name" value="GALACTOSE-3-O-SULFOTRANSFERASE"/>
    <property type="match status" value="1"/>
</dbReference>
<dbReference type="KEGG" id="lak:106161989"/>
<keyword evidence="8" id="KW-0472">Membrane</keyword>
<dbReference type="InParanoid" id="A0A1S3I8K9"/>
<keyword evidence="6" id="KW-1133">Transmembrane helix</keyword>
<feature type="region of interest" description="Disordered" evidence="10">
    <location>
        <begin position="74"/>
        <end position="136"/>
    </location>
</feature>
<comment type="subcellular location">
    <subcellularLocation>
        <location evidence="1">Golgi apparatus membrane</location>
        <topology evidence="1">Single-pass type II membrane protein</topology>
    </subcellularLocation>
</comment>
<dbReference type="STRING" id="7574.A0A1S3I8K9"/>
<evidence type="ECO:0000256" key="2">
    <source>
        <dbReference type="ARBA" id="ARBA00008124"/>
    </source>
</evidence>
<evidence type="ECO:0000256" key="10">
    <source>
        <dbReference type="SAM" id="MobiDB-lite"/>
    </source>
</evidence>
<gene>
    <name evidence="12" type="primary">LOC106161989</name>
</gene>
<dbReference type="SUPFAM" id="SSF52540">
    <property type="entry name" value="P-loop containing nucleoside triphosphate hydrolases"/>
    <property type="match status" value="1"/>
</dbReference>
<dbReference type="GO" id="GO:0001733">
    <property type="term" value="F:galactosylceramide sulfotransferase activity"/>
    <property type="evidence" value="ECO:0007669"/>
    <property type="project" value="InterPro"/>
</dbReference>
<dbReference type="PANTHER" id="PTHR14647:SF87">
    <property type="entry name" value="PUTATIVE-RELATED"/>
    <property type="match status" value="1"/>
</dbReference>
<dbReference type="AlphaFoldDB" id="A0A1S3I8K9"/>
<dbReference type="GeneID" id="106161989"/>
<evidence type="ECO:0000313" key="12">
    <source>
        <dbReference type="RefSeq" id="XP_013394528.1"/>
    </source>
</evidence>
<dbReference type="Pfam" id="PF06990">
    <property type="entry name" value="Gal-3-0_sulfotr"/>
    <property type="match status" value="1"/>
</dbReference>
<feature type="compositionally biased region" description="Basic and acidic residues" evidence="10">
    <location>
        <begin position="109"/>
        <end position="134"/>
    </location>
</feature>
<dbReference type="InterPro" id="IPR009729">
    <property type="entry name" value="Gal-3-0_sulfotransfrase"/>
</dbReference>
<keyword evidence="5" id="KW-0735">Signal-anchor</keyword>
<dbReference type="GO" id="GO:0009247">
    <property type="term" value="P:glycolipid biosynthetic process"/>
    <property type="evidence" value="ECO:0007669"/>
    <property type="project" value="InterPro"/>
</dbReference>
<evidence type="ECO:0000256" key="9">
    <source>
        <dbReference type="ARBA" id="ARBA00023180"/>
    </source>
</evidence>
<reference evidence="12" key="1">
    <citation type="submission" date="2025-08" db="UniProtKB">
        <authorList>
            <consortium name="RefSeq"/>
        </authorList>
    </citation>
    <scope>IDENTIFICATION</scope>
    <source>
        <tissue evidence="12">Gonads</tissue>
    </source>
</reference>
<evidence type="ECO:0000256" key="7">
    <source>
        <dbReference type="ARBA" id="ARBA00023034"/>
    </source>
</evidence>
<keyword evidence="4" id="KW-0812">Transmembrane</keyword>
<sequence>MRRRLCLLASCIAATVLPLLIYWSRVSNKLIFHGAEDKLTEEERLLALQENDAFSVTPQEFDSVTVEARVNEQKNPRTIGDLTKNHDHTEARSSLFNAPKENTEDEDQPKDIPSHIDMNSVEKVDRKKNDKGNDDAFGQLNVNISEENNNASIWENGSDHLLTRKNDKVFENSMTGRKDITNRSVTLGRDQRRNELYEMAEIQTRPRNTSYRVPAVPCVPQSGACKPHRSIVFLKVHKCGSETLRRVLQRAKDKYKLRQLYPKHGGFFYEWESPTNMNPRKITRQDADYHSGITYEVILNHMIFDYDVVRSMMPNHTFYLGLVREPFSHFKSAFHYYKIAQRLHMQDNDPVAAFLRQPNKYWTNIPKRNYRSFVRNGMIFEFGFPDDREDLRNNDTFISEYIDFLDKTFDFVIVIGMLDESLVLLRRMLCWEMEDILYTTTNKRKYNYKNLFDSDLVELHKKWSKADYRLYEHFATKLQNTIKSQGKDFKQELSVFRGTHKVLWKCHSVRGKSSLNCGPEERNTLKSEYYTRC</sequence>
<evidence type="ECO:0000256" key="1">
    <source>
        <dbReference type="ARBA" id="ARBA00004323"/>
    </source>
</evidence>
<dbReference type="GO" id="GO:0000139">
    <property type="term" value="C:Golgi membrane"/>
    <property type="evidence" value="ECO:0007669"/>
    <property type="project" value="UniProtKB-SubCell"/>
</dbReference>
<dbReference type="RefSeq" id="XP_013394528.1">
    <property type="nucleotide sequence ID" value="XM_013539074.1"/>
</dbReference>
<accession>A0A1S3I8K9</accession>
<dbReference type="OrthoDB" id="514299at2759"/>
<keyword evidence="3" id="KW-0808">Transferase</keyword>
<keyword evidence="11" id="KW-1185">Reference proteome</keyword>